<sequence length="89" mass="9878">MKGTKMSIGKKKAREMLSLIKEARRAATMERMSVGWPGETVSVSGTFAGDNDGVTTPDEYIREKTKSYRQSWIIGPLDEIIAELEKAAK</sequence>
<proteinExistence type="predicted"/>
<accession>A0A0K1LKQ1</accession>
<evidence type="ECO:0000313" key="2">
    <source>
        <dbReference type="Proteomes" id="UP000203710"/>
    </source>
</evidence>
<reference evidence="1 2" key="1">
    <citation type="journal article" date="2016" name="Genome Announc.">
        <title>Complete Genome Sequences of Five Bacteriophages That Infect Rhodobacter capsulatus.</title>
        <authorList>
            <person name="Bollivar D.W."/>
            <person name="Bernardoni B."/>
            <person name="Bockman M.R."/>
            <person name="Miller B.M."/>
            <person name="Russell D.A."/>
            <person name="Delesalle V.A."/>
            <person name="Krukonis G.P."/>
            <person name="Hatfull G.F."/>
            <person name="Cross M.R."/>
            <person name="Szewczyk M.M."/>
            <person name="Eppurath A."/>
        </authorList>
    </citation>
    <scope>NUCLEOTIDE SEQUENCE [LARGE SCALE GENOMIC DNA]</scope>
</reference>
<dbReference type="KEGG" id="vg:26796478"/>
<evidence type="ECO:0000313" key="1">
    <source>
        <dbReference type="EMBL" id="AKU43062.1"/>
    </source>
</evidence>
<dbReference type="EMBL" id="KR935213">
    <property type="protein sequence ID" value="AKU43062.1"/>
    <property type="molecule type" value="Genomic_DNA"/>
</dbReference>
<protein>
    <submittedName>
        <fullName evidence="1">Uncharacterized protein</fullName>
    </submittedName>
</protein>
<dbReference type="Proteomes" id="UP000203710">
    <property type="component" value="Segment"/>
</dbReference>
<dbReference type="RefSeq" id="YP_009225711.1">
    <property type="nucleotide sequence ID" value="NC_029097.1"/>
</dbReference>
<keyword evidence="2" id="KW-1185">Reference proteome</keyword>
<organism evidence="1 2">
    <name type="scientific">Rhodobacter phage RcTitan</name>
    <dbReference type="NCBI Taxonomy" id="1662330"/>
    <lineage>
        <taxon>Viruses</taxon>
        <taxon>Duplodnaviria</taxon>
        <taxon>Heunggongvirae</taxon>
        <taxon>Uroviricota</taxon>
        <taxon>Caudoviricetes</taxon>
        <taxon>Titanvirus</taxon>
        <taxon>Titanvirus rctitan</taxon>
    </lineage>
</organism>
<dbReference type="OrthoDB" id="38405at10239"/>
<name>A0A0K1LKQ1_9CAUD</name>
<gene>
    <name evidence="1" type="ORF">RCTITAN_46</name>
</gene>
<dbReference type="GeneID" id="26796478"/>